<proteinExistence type="predicted"/>
<sequence length="56" mass="6698">MIKPIDKITYRNGFRRNDKPATFEEVSEIYESRKEAALIGWEQHKKQKSRSQSQNE</sequence>
<organism evidence="1 3">
    <name type="scientific">Xenorhabdus ehlersii</name>
    <dbReference type="NCBI Taxonomy" id="290111"/>
    <lineage>
        <taxon>Bacteria</taxon>
        <taxon>Pseudomonadati</taxon>
        <taxon>Pseudomonadota</taxon>
        <taxon>Gammaproteobacteria</taxon>
        <taxon>Enterobacterales</taxon>
        <taxon>Morganellaceae</taxon>
        <taxon>Xenorhabdus</taxon>
    </lineage>
</organism>
<protein>
    <submittedName>
        <fullName evidence="1">Uncharacterized protein</fullName>
    </submittedName>
</protein>
<dbReference type="Proteomes" id="UP000225605">
    <property type="component" value="Unassembled WGS sequence"/>
</dbReference>
<reference evidence="1 3" key="1">
    <citation type="journal article" date="2017" name="Nat. Microbiol.">
        <title>Natural product diversity associated with the nematode symbionts Photorhabdus and Xenorhabdus.</title>
        <authorList>
            <person name="Tobias N.J."/>
            <person name="Wolff H."/>
            <person name="Djahanschiri B."/>
            <person name="Grundmann F."/>
            <person name="Kronenwerth M."/>
            <person name="Shi Y.M."/>
            <person name="Simonyi S."/>
            <person name="Grun P."/>
            <person name="Shapiro-Ilan D."/>
            <person name="Pidot S.J."/>
            <person name="Stinear T.P."/>
            <person name="Ebersberger I."/>
            <person name="Bode H.B."/>
        </authorList>
    </citation>
    <scope>NUCLEOTIDE SEQUENCE [LARGE SCALE GENOMIC DNA]</scope>
    <source>
        <strain evidence="1 3">DSM 16337</strain>
    </source>
</reference>
<comment type="caution">
    <text evidence="1">The sequence shown here is derived from an EMBL/GenBank/DDBJ whole genome shotgun (WGS) entry which is preliminary data.</text>
</comment>
<dbReference type="Proteomes" id="UP000283568">
    <property type="component" value="Unassembled WGS sequence"/>
</dbReference>
<keyword evidence="4" id="KW-1185">Reference proteome</keyword>
<dbReference type="AlphaFoldDB" id="A0A2D0ILK5"/>
<evidence type="ECO:0000313" key="4">
    <source>
        <dbReference type="Proteomes" id="UP000283568"/>
    </source>
</evidence>
<evidence type="ECO:0000313" key="2">
    <source>
        <dbReference type="EMBL" id="RKE91814.1"/>
    </source>
</evidence>
<evidence type="ECO:0000313" key="1">
    <source>
        <dbReference type="EMBL" id="PHM22650.1"/>
    </source>
</evidence>
<gene>
    <name evidence="2" type="ORF">BDE27_2091</name>
    <name evidence="1" type="ORF">Xehl_03527</name>
</gene>
<dbReference type="EMBL" id="NIBT01000023">
    <property type="protein sequence ID" value="PHM22650.1"/>
    <property type="molecule type" value="Genomic_DNA"/>
</dbReference>
<reference evidence="2 4" key="2">
    <citation type="submission" date="2018-09" db="EMBL/GenBank/DDBJ databases">
        <title>Genomic Encyclopedia of Archaeal and Bacterial Type Strains, Phase II (KMG-II): from individual species to whole genera.</title>
        <authorList>
            <person name="Goeker M."/>
        </authorList>
    </citation>
    <scope>NUCLEOTIDE SEQUENCE [LARGE SCALE GENOMIC DNA]</scope>
    <source>
        <strain evidence="2 4">DSM 16337</strain>
    </source>
</reference>
<evidence type="ECO:0000313" key="3">
    <source>
        <dbReference type="Proteomes" id="UP000225605"/>
    </source>
</evidence>
<accession>A0A2D0ILK5</accession>
<name>A0A2D0ILK5_9GAMM</name>
<dbReference type="EMBL" id="RAQI01000002">
    <property type="protein sequence ID" value="RKE91814.1"/>
    <property type="molecule type" value="Genomic_DNA"/>
</dbReference>
<dbReference type="RefSeq" id="WP_167450573.1">
    <property type="nucleotide sequence ID" value="NZ_CAWNOJ010000035.1"/>
</dbReference>